<gene>
    <name evidence="1" type="ORF">HCA55_03480</name>
</gene>
<reference evidence="1 2" key="1">
    <citation type="submission" date="2020-03" db="EMBL/GenBank/DDBJ databases">
        <title>Soil Listeria distribution.</title>
        <authorList>
            <person name="Liao J."/>
            <person name="Wiedmann M."/>
        </authorList>
    </citation>
    <scope>NUCLEOTIDE SEQUENCE [LARGE SCALE GENOMIC DNA]</scope>
    <source>
        <strain evidence="1 2">FSL L7-0990</strain>
    </source>
</reference>
<protein>
    <submittedName>
        <fullName evidence="1">Uncharacterized protein</fullName>
    </submittedName>
</protein>
<dbReference type="Proteomes" id="UP000548082">
    <property type="component" value="Unassembled WGS sequence"/>
</dbReference>
<evidence type="ECO:0000313" key="2">
    <source>
        <dbReference type="Proteomes" id="UP000548082"/>
    </source>
</evidence>
<dbReference type="AlphaFoldDB" id="A0A842B070"/>
<evidence type="ECO:0000313" key="1">
    <source>
        <dbReference type="EMBL" id="MBC1795769.1"/>
    </source>
</evidence>
<organism evidence="1 2">
    <name type="scientific">Listeria booriae</name>
    <dbReference type="NCBI Taxonomy" id="1552123"/>
    <lineage>
        <taxon>Bacteria</taxon>
        <taxon>Bacillati</taxon>
        <taxon>Bacillota</taxon>
        <taxon>Bacilli</taxon>
        <taxon>Bacillales</taxon>
        <taxon>Listeriaceae</taxon>
        <taxon>Listeria</taxon>
    </lineage>
</organism>
<dbReference type="RefSeq" id="WP_185487183.1">
    <property type="nucleotide sequence ID" value="NZ_JAARVC010000010.1"/>
</dbReference>
<sequence length="54" mass="5749">MTDIDGNTATFIRTVEVLAAPVLVSENPIMVTPVVPQTPSESTVLTPVKTELPK</sequence>
<accession>A0A842B070</accession>
<dbReference type="EMBL" id="JAARVD010000002">
    <property type="protein sequence ID" value="MBC1795769.1"/>
    <property type="molecule type" value="Genomic_DNA"/>
</dbReference>
<proteinExistence type="predicted"/>
<comment type="caution">
    <text evidence="1">The sequence shown here is derived from an EMBL/GenBank/DDBJ whole genome shotgun (WGS) entry which is preliminary data.</text>
</comment>
<name>A0A842B070_9LIST</name>